<reference evidence="1 2" key="1">
    <citation type="submission" date="2021-01" db="EMBL/GenBank/DDBJ databases">
        <title>Whole genome shotgun sequence of Plantactinospora endophytica NBRC 110450.</title>
        <authorList>
            <person name="Komaki H."/>
            <person name="Tamura T."/>
        </authorList>
    </citation>
    <scope>NUCLEOTIDE SEQUENCE [LARGE SCALE GENOMIC DNA]</scope>
    <source>
        <strain evidence="1 2">NBRC 110450</strain>
    </source>
</reference>
<accession>A0ABQ4EF66</accession>
<proteinExistence type="predicted"/>
<sequence>MQFTGVELHGEREELSMIVKVVRPREVQIYRCDGPNCDNECDSAFPDMSADSLYTEGTVSQGCGWIPLPTTRTSHDYREANTTVRGFPRSEPLYFCSWRCVALWARNRGCEAGEFDCSVTAQAAA</sequence>
<protein>
    <submittedName>
        <fullName evidence="1">Uncharacterized protein</fullName>
    </submittedName>
</protein>
<gene>
    <name evidence="1" type="ORF">Pen02_82810</name>
</gene>
<keyword evidence="2" id="KW-1185">Reference proteome</keyword>
<evidence type="ECO:0000313" key="1">
    <source>
        <dbReference type="EMBL" id="GIG93345.1"/>
    </source>
</evidence>
<dbReference type="RefSeq" id="WP_203871615.1">
    <property type="nucleotide sequence ID" value="NZ_BONW01000062.1"/>
</dbReference>
<evidence type="ECO:0000313" key="2">
    <source>
        <dbReference type="Proteomes" id="UP000646749"/>
    </source>
</evidence>
<dbReference type="EMBL" id="BONW01000062">
    <property type="protein sequence ID" value="GIG93345.1"/>
    <property type="molecule type" value="Genomic_DNA"/>
</dbReference>
<name>A0ABQ4EF66_9ACTN</name>
<comment type="caution">
    <text evidence="1">The sequence shown here is derived from an EMBL/GenBank/DDBJ whole genome shotgun (WGS) entry which is preliminary data.</text>
</comment>
<dbReference type="Proteomes" id="UP000646749">
    <property type="component" value="Unassembled WGS sequence"/>
</dbReference>
<organism evidence="1 2">
    <name type="scientific">Plantactinospora endophytica</name>
    <dbReference type="NCBI Taxonomy" id="673535"/>
    <lineage>
        <taxon>Bacteria</taxon>
        <taxon>Bacillati</taxon>
        <taxon>Actinomycetota</taxon>
        <taxon>Actinomycetes</taxon>
        <taxon>Micromonosporales</taxon>
        <taxon>Micromonosporaceae</taxon>
        <taxon>Plantactinospora</taxon>
    </lineage>
</organism>